<keyword evidence="1" id="KW-0175">Coiled coil</keyword>
<evidence type="ECO:0000256" key="2">
    <source>
        <dbReference type="SAM" id="Phobius"/>
    </source>
</evidence>
<dbReference type="EMBL" id="NFZT01000001">
    <property type="protein sequence ID" value="OWV34488.1"/>
    <property type="molecule type" value="Genomic_DNA"/>
</dbReference>
<evidence type="ECO:0000313" key="4">
    <source>
        <dbReference type="Proteomes" id="UP000198462"/>
    </source>
</evidence>
<proteinExistence type="predicted"/>
<protein>
    <recommendedName>
        <fullName evidence="5">Septum formation initiator</fullName>
    </recommendedName>
</protein>
<dbReference type="Proteomes" id="UP000198462">
    <property type="component" value="Unassembled WGS sequence"/>
</dbReference>
<dbReference type="RefSeq" id="WP_088713187.1">
    <property type="nucleotide sequence ID" value="NZ_NFZT01000001.1"/>
</dbReference>
<feature type="transmembrane region" description="Helical" evidence="2">
    <location>
        <begin position="12"/>
        <end position="32"/>
    </location>
</feature>
<dbReference type="Pfam" id="PF04977">
    <property type="entry name" value="DivIC"/>
    <property type="match status" value="1"/>
</dbReference>
<keyword evidence="2" id="KW-0472">Membrane</keyword>
<comment type="caution">
    <text evidence="3">The sequence shown here is derived from an EMBL/GenBank/DDBJ whole genome shotgun (WGS) entry which is preliminary data.</text>
</comment>
<keyword evidence="4" id="KW-1185">Reference proteome</keyword>
<gene>
    <name evidence="3" type="ORF">B5C34_14165</name>
</gene>
<sequence length="103" mass="11693">MQSLRHVARRTGSVILTAALAAITGLCLWQMMMGENGLMSLGEVRAEHALLRQEAARLAAEREKLEHRVELMGERAEPDYAEELVRRRLGLVREDEIIVRLDD</sequence>
<evidence type="ECO:0000313" key="3">
    <source>
        <dbReference type="EMBL" id="OWV34488.1"/>
    </source>
</evidence>
<dbReference type="InterPro" id="IPR007060">
    <property type="entry name" value="FtsL/DivIC"/>
</dbReference>
<reference evidence="4" key="1">
    <citation type="submission" date="2017-05" db="EMBL/GenBank/DDBJ databases">
        <authorList>
            <person name="Lin X."/>
        </authorList>
    </citation>
    <scope>NUCLEOTIDE SEQUENCE [LARGE SCALE GENOMIC DNA]</scope>
    <source>
        <strain evidence="4">JLT2012</strain>
    </source>
</reference>
<keyword evidence="2" id="KW-0812">Transmembrane</keyword>
<keyword evidence="2" id="KW-1133">Transmembrane helix</keyword>
<feature type="coiled-coil region" evidence="1">
    <location>
        <begin position="41"/>
        <end position="75"/>
    </location>
</feature>
<organism evidence="3 4">
    <name type="scientific">Pacificimonas flava</name>
    <dbReference type="NCBI Taxonomy" id="1234595"/>
    <lineage>
        <taxon>Bacteria</taxon>
        <taxon>Pseudomonadati</taxon>
        <taxon>Pseudomonadota</taxon>
        <taxon>Alphaproteobacteria</taxon>
        <taxon>Sphingomonadales</taxon>
        <taxon>Sphingosinicellaceae</taxon>
        <taxon>Pacificimonas</taxon>
    </lineage>
</organism>
<dbReference type="AlphaFoldDB" id="A0A219B9N3"/>
<name>A0A219B9N3_9SPHN</name>
<evidence type="ECO:0008006" key="5">
    <source>
        <dbReference type="Google" id="ProtNLM"/>
    </source>
</evidence>
<accession>A0A219B9N3</accession>
<evidence type="ECO:0000256" key="1">
    <source>
        <dbReference type="SAM" id="Coils"/>
    </source>
</evidence>